<feature type="region of interest" description="Disordered" evidence="1">
    <location>
        <begin position="148"/>
        <end position="182"/>
    </location>
</feature>
<dbReference type="Proteomes" id="UP001362999">
    <property type="component" value="Unassembled WGS sequence"/>
</dbReference>
<accession>A0AAV9ZZ21</accession>
<name>A0AAV9ZZ21_9AGAR</name>
<reference evidence="2 3" key="1">
    <citation type="journal article" date="2024" name="J Genomics">
        <title>Draft genome sequencing and assembly of Favolaschia claudopus CIRM-BRFM 2984 isolated from oak limbs.</title>
        <authorList>
            <person name="Navarro D."/>
            <person name="Drula E."/>
            <person name="Chaduli D."/>
            <person name="Cazenave R."/>
            <person name="Ahrendt S."/>
            <person name="Wang J."/>
            <person name="Lipzen A."/>
            <person name="Daum C."/>
            <person name="Barry K."/>
            <person name="Grigoriev I.V."/>
            <person name="Favel A."/>
            <person name="Rosso M.N."/>
            <person name="Martin F."/>
        </authorList>
    </citation>
    <scope>NUCLEOTIDE SEQUENCE [LARGE SCALE GENOMIC DNA]</scope>
    <source>
        <strain evidence="2 3">CIRM-BRFM 2984</strain>
    </source>
</reference>
<evidence type="ECO:0000313" key="3">
    <source>
        <dbReference type="Proteomes" id="UP001362999"/>
    </source>
</evidence>
<comment type="caution">
    <text evidence="2">The sequence shown here is derived from an EMBL/GenBank/DDBJ whole genome shotgun (WGS) entry which is preliminary data.</text>
</comment>
<evidence type="ECO:0000256" key="1">
    <source>
        <dbReference type="SAM" id="MobiDB-lite"/>
    </source>
</evidence>
<sequence>MHFNFRLPSRAACIVTDCIQTCLGFVAENPDGTPKYFVRCMFFHLLALNELIQDFDNPETICFSCGHPYLVHTIQFSDLTEQNKMFARGGTSDGRCASFWSPVPVAASSTASSVIVPHRPVVAFTGLARPSTASVQQARQASIQRNLHGLGSGSSALTPTSPPKKKRKSGPPRSYTDTPASTSSTVLNDFAVTSAPTSATIWCGILPKVLDSSDFNDPLDLSPRLFWKSAEEIENAQLTLKNARLVFTVDVSTTGPIFEAIELGFQNHCATNNIDYIAPTVNAAVPSPNTMSYVLLGPRGRSNGRTWIEDPKSLTRFTFTLQALRSAPYSHTPNNLGDGVFHPATAIYLPQSTVFLGLPAASPITFCRTVALGSVSSTLSFLLLVAIPIPKLSPSLFLSNPLKFLQPRSYLGPMAPVDLTLQHMPGSGPCNLVAWQNHLLGPRDMDDHIVITASSVDEGARALITLCFWLCSHPTNLKLKEVLPEQFASPRPKIDNAHLGNKGLFGLRARIGPGIGRGPRNEVVAEALKILFADGRFWTEREGYLTLRLHPSCTPIPYRFCISKATGLIFLLHFLFIGAPLPASPFLFLTLFDGRAIASKFDVDFLSTFISHTSLGLIKRIVGGPLDAPLYSSQGEFCEEYQYLVNIPGLDPSMISTPRSKEEQRGVAETVVSFTTLGCVDIEHHPDFLGTSDGFNVIVEPFGGQTRRHHILEWFATPCIELIKATFDRQVKSGVDIFRFLDFVETNPEDDPWGDNIETVGLISRFFFHYLLESGHPRDSNNVISALVDSDTTLAATDSVLRARLFLAVATGSTLLPVKPTGYKIKCLVTHDHSEDYPTVDEDGNDDFGPDVVINFQSCFQTFTLTNNARLRHLLISENPEEGKDTAFGRAFHAQLLVAYNFYTSQ</sequence>
<organism evidence="2 3">
    <name type="scientific">Favolaschia claudopus</name>
    <dbReference type="NCBI Taxonomy" id="2862362"/>
    <lineage>
        <taxon>Eukaryota</taxon>
        <taxon>Fungi</taxon>
        <taxon>Dikarya</taxon>
        <taxon>Basidiomycota</taxon>
        <taxon>Agaricomycotina</taxon>
        <taxon>Agaricomycetes</taxon>
        <taxon>Agaricomycetidae</taxon>
        <taxon>Agaricales</taxon>
        <taxon>Marasmiineae</taxon>
        <taxon>Mycenaceae</taxon>
        <taxon>Favolaschia</taxon>
    </lineage>
</organism>
<protein>
    <submittedName>
        <fullName evidence="2">Uncharacterized protein</fullName>
    </submittedName>
</protein>
<proteinExistence type="predicted"/>
<gene>
    <name evidence="2" type="ORF">R3P38DRAFT_3329621</name>
</gene>
<evidence type="ECO:0000313" key="2">
    <source>
        <dbReference type="EMBL" id="KAK6996046.1"/>
    </source>
</evidence>
<dbReference type="AlphaFoldDB" id="A0AAV9ZZ21"/>
<keyword evidence="3" id="KW-1185">Reference proteome</keyword>
<dbReference type="EMBL" id="JAWWNJ010000099">
    <property type="protein sequence ID" value="KAK6996046.1"/>
    <property type="molecule type" value="Genomic_DNA"/>
</dbReference>